<keyword evidence="2" id="KW-1185">Reference proteome</keyword>
<reference evidence="1 2" key="1">
    <citation type="submission" date="2022-06" db="EMBL/GenBank/DDBJ databases">
        <authorList>
            <person name="So Y."/>
        </authorList>
    </citation>
    <scope>NUCLEOTIDE SEQUENCE [LARGE SCALE GENOMIC DNA]</scope>
    <source>
        <strain evidence="1 2">STR3</strain>
    </source>
</reference>
<proteinExistence type="predicted"/>
<name>A0ABT1KRV7_9ACTN</name>
<dbReference type="EMBL" id="JANARS010000001">
    <property type="protein sequence ID" value="MCP3420469.1"/>
    <property type="molecule type" value="Genomic_DNA"/>
</dbReference>
<gene>
    <name evidence="1" type="ORF">NCI01_01545</name>
</gene>
<dbReference type="RefSeq" id="WP_254179703.1">
    <property type="nucleotide sequence ID" value="NZ_JANARS010000001.1"/>
</dbReference>
<dbReference type="SUPFAM" id="SSF81301">
    <property type="entry name" value="Nucleotidyltransferase"/>
    <property type="match status" value="1"/>
</dbReference>
<dbReference type="Proteomes" id="UP001204524">
    <property type="component" value="Unassembled WGS sequence"/>
</dbReference>
<accession>A0ABT1KRV7</accession>
<dbReference type="InterPro" id="IPR019646">
    <property type="entry name" value="Aminoglyc_AdlTrfase"/>
</dbReference>
<evidence type="ECO:0008006" key="3">
    <source>
        <dbReference type="Google" id="ProtNLM"/>
    </source>
</evidence>
<dbReference type="Gene3D" id="3.30.460.40">
    <property type="match status" value="1"/>
</dbReference>
<dbReference type="InterPro" id="IPR043519">
    <property type="entry name" value="NT_sf"/>
</dbReference>
<dbReference type="Pfam" id="PF10706">
    <property type="entry name" value="Aminoglyc_resit"/>
    <property type="match status" value="1"/>
</dbReference>
<protein>
    <recommendedName>
        <fullName evidence="3">Amino acid transporter</fullName>
    </recommendedName>
</protein>
<organism evidence="1 2">
    <name type="scientific">Nocardioides pinisoli</name>
    <dbReference type="NCBI Taxonomy" id="2950279"/>
    <lineage>
        <taxon>Bacteria</taxon>
        <taxon>Bacillati</taxon>
        <taxon>Actinomycetota</taxon>
        <taxon>Actinomycetes</taxon>
        <taxon>Propionibacteriales</taxon>
        <taxon>Nocardioidaceae</taxon>
        <taxon>Nocardioides</taxon>
    </lineage>
</organism>
<evidence type="ECO:0000313" key="1">
    <source>
        <dbReference type="EMBL" id="MCP3420469.1"/>
    </source>
</evidence>
<evidence type="ECO:0000313" key="2">
    <source>
        <dbReference type="Proteomes" id="UP001204524"/>
    </source>
</evidence>
<sequence length="236" mass="26833">MSDVEPLARTPEEQAEDEAFIRLYGAWEVLTPPEAAAMLRGHDRPWWIVGGWAIDAATGVPREHEDLDVSMLASDVPAFYEHLKSEWHLWNQVGGTLTPYSDERTEPLDRESQIWVRRDATSAWVLDVILIPDRGGLWVSKRDPEHTAPVDDVVWTHSDGIRYQRPEIVLLHKALKARPKDERDLRTTWPVLDDAARGWLAQAVARLYPDHQWLPLFESLGGARVRHRNGPAPGAP</sequence>
<comment type="caution">
    <text evidence="1">The sequence shown here is derived from an EMBL/GenBank/DDBJ whole genome shotgun (WGS) entry which is preliminary data.</text>
</comment>